<dbReference type="PROSITE" id="PS01066">
    <property type="entry name" value="UPP_SYNTHASE"/>
    <property type="match status" value="1"/>
</dbReference>
<dbReference type="FunFam" id="3.40.1180.10:FF:000001">
    <property type="entry name" value="(2E,6E)-farnesyl-diphosphate-specific ditrans,polycis-undecaprenyl-diphosphate synthase"/>
    <property type="match status" value="1"/>
</dbReference>
<dbReference type="SUPFAM" id="SSF64005">
    <property type="entry name" value="Undecaprenyl diphosphate synthase"/>
    <property type="match status" value="1"/>
</dbReference>
<feature type="binding site" evidence="2">
    <location>
        <position position="81"/>
    </location>
    <ligand>
        <name>substrate</name>
    </ligand>
</feature>
<dbReference type="InterPro" id="IPR036424">
    <property type="entry name" value="UPP_synth-like_sf"/>
</dbReference>
<dbReference type="InterPro" id="IPR018520">
    <property type="entry name" value="UPP_synth-like_CS"/>
</dbReference>
<comment type="subunit">
    <text evidence="2">Homodimer.</text>
</comment>
<dbReference type="GO" id="GO:0000287">
    <property type="term" value="F:magnesium ion binding"/>
    <property type="evidence" value="ECO:0007669"/>
    <property type="project" value="UniProtKB-UniRule"/>
</dbReference>
<dbReference type="GO" id="GO:0030145">
    <property type="term" value="F:manganese ion binding"/>
    <property type="evidence" value="ECO:0007669"/>
    <property type="project" value="TreeGrafter"/>
</dbReference>
<feature type="binding site" evidence="2">
    <location>
        <begin position="207"/>
        <end position="209"/>
    </location>
    <ligand>
        <name>substrate</name>
    </ligand>
</feature>
<feature type="binding site" evidence="2">
    <location>
        <begin position="31"/>
        <end position="34"/>
    </location>
    <ligand>
        <name>substrate</name>
    </ligand>
</feature>
<dbReference type="RefSeq" id="WP_119093659.1">
    <property type="nucleotide sequence ID" value="NZ_OY761017.1"/>
</dbReference>
<dbReference type="Gene3D" id="3.40.1180.10">
    <property type="entry name" value="Decaprenyl diphosphate synthase-like"/>
    <property type="match status" value="1"/>
</dbReference>
<comment type="cofactor">
    <cofactor evidence="2">
        <name>Mg(2+)</name>
        <dbReference type="ChEBI" id="CHEBI:18420"/>
    </cofactor>
    <text evidence="2">Binds 2 magnesium ions per subunit.</text>
</comment>
<proteinExistence type="inferred from homology"/>
<dbReference type="GO" id="GO:0005829">
    <property type="term" value="C:cytosol"/>
    <property type="evidence" value="ECO:0007669"/>
    <property type="project" value="TreeGrafter"/>
</dbReference>
<gene>
    <name evidence="3" type="ORF">TART1_2307</name>
</gene>
<evidence type="ECO:0000256" key="1">
    <source>
        <dbReference type="ARBA" id="ARBA00022679"/>
    </source>
</evidence>
<accession>A0A383TIH9</accession>
<dbReference type="NCBIfam" id="TIGR00055">
    <property type="entry name" value="uppS"/>
    <property type="match status" value="1"/>
</dbReference>
<dbReference type="InterPro" id="IPR001441">
    <property type="entry name" value="UPP_synth-like"/>
</dbReference>
<feature type="binding site" evidence="2">
    <location>
        <position position="201"/>
    </location>
    <ligand>
        <name>substrate</name>
    </ligand>
</feature>
<keyword evidence="2" id="KW-0479">Metal-binding</keyword>
<feature type="binding site" evidence="2">
    <location>
        <position position="30"/>
    </location>
    <ligand>
        <name>Mg(2+)</name>
        <dbReference type="ChEBI" id="CHEBI:18420"/>
    </ligand>
</feature>
<dbReference type="PANTHER" id="PTHR10291:SF0">
    <property type="entry name" value="DEHYDRODOLICHYL DIPHOSPHATE SYNTHASE 2"/>
    <property type="match status" value="1"/>
</dbReference>
<dbReference type="EMBL" id="UNRR01000036">
    <property type="protein sequence ID" value="SYZ79454.1"/>
    <property type="molecule type" value="Genomic_DNA"/>
</dbReference>
<dbReference type="EC" id="2.5.1.-" evidence="2"/>
<keyword evidence="2" id="KW-0460">Magnesium</keyword>
<dbReference type="PANTHER" id="PTHR10291">
    <property type="entry name" value="DEHYDRODOLICHYL DIPHOSPHATE SYNTHASE FAMILY MEMBER"/>
    <property type="match status" value="1"/>
</dbReference>
<feature type="binding site" evidence="2">
    <location>
        <position position="220"/>
    </location>
    <ligand>
        <name>Mg(2+)</name>
        <dbReference type="ChEBI" id="CHEBI:18420"/>
    </ligand>
</feature>
<sequence length="253" mass="28685">MALFKSENPKTELLFDENGIVPAHVAIIMDGNGRWAKKKLMPRVYGHKEGMNTVKKIAIEASRLNVKVLTLYAFSTENWKRPSDEVNFLMGLPIDFFDVFMPELMQNNIKVTTIGWIDQLPEKTLKVVQNAIEKTKDNTGLVLNFALNYGSRAEIIQATKMIAGDVASGKLSADEITDEVFAGYLFTNGLGEWQDPDLLIRTSGEIRLSNFLLWQAAYSEMYFTEEFWPDFSTASLRAALAEYQHRNRRFGGI</sequence>
<dbReference type="NCBIfam" id="NF011405">
    <property type="entry name" value="PRK14830.1"/>
    <property type="match status" value="1"/>
</dbReference>
<dbReference type="GO" id="GO:0008834">
    <property type="term" value="F:ditrans,polycis-undecaprenyl-diphosphate synthase [(2E,6E)-farnesyl-diphosphate specific] activity"/>
    <property type="evidence" value="ECO:0007669"/>
    <property type="project" value="TreeGrafter"/>
</dbReference>
<feature type="active site" evidence="2">
    <location>
        <position position="30"/>
    </location>
</feature>
<feature type="active site" description="Proton acceptor" evidence="2">
    <location>
        <position position="78"/>
    </location>
</feature>
<evidence type="ECO:0000313" key="4">
    <source>
        <dbReference type="Proteomes" id="UP000262072"/>
    </source>
</evidence>
<dbReference type="AlphaFoldDB" id="A0A383TIH9"/>
<feature type="binding site" evidence="2">
    <location>
        <position position="35"/>
    </location>
    <ligand>
        <name>substrate</name>
    </ligand>
</feature>
<dbReference type="Pfam" id="PF01255">
    <property type="entry name" value="Prenyltransf"/>
    <property type="match status" value="1"/>
</dbReference>
<evidence type="ECO:0000256" key="2">
    <source>
        <dbReference type="HAMAP-Rule" id="MF_01139"/>
    </source>
</evidence>
<dbReference type="CDD" id="cd00475">
    <property type="entry name" value="Cis_IPPS"/>
    <property type="match status" value="1"/>
</dbReference>
<feature type="binding site" evidence="2">
    <location>
        <position position="43"/>
    </location>
    <ligand>
        <name>substrate</name>
    </ligand>
</feature>
<evidence type="ECO:0000313" key="3">
    <source>
        <dbReference type="EMBL" id="SYZ79454.1"/>
    </source>
</evidence>
<dbReference type="HAMAP" id="MF_01139">
    <property type="entry name" value="ISPT"/>
    <property type="match status" value="1"/>
</dbReference>
<dbReference type="Proteomes" id="UP000262072">
    <property type="component" value="Unassembled WGS sequence"/>
</dbReference>
<reference evidence="4" key="1">
    <citation type="submission" date="2018-05" db="EMBL/GenBank/DDBJ databases">
        <authorList>
            <person name="Strepis N."/>
        </authorList>
    </citation>
    <scope>NUCLEOTIDE SEQUENCE [LARGE SCALE GENOMIC DNA]</scope>
</reference>
<feature type="binding site" evidence="2">
    <location>
        <position position="79"/>
    </location>
    <ligand>
        <name>substrate</name>
    </ligand>
</feature>
<dbReference type="GO" id="GO:0016094">
    <property type="term" value="P:polyprenol biosynthetic process"/>
    <property type="evidence" value="ECO:0007669"/>
    <property type="project" value="TreeGrafter"/>
</dbReference>
<keyword evidence="1 2" id="KW-0808">Transferase</keyword>
<name>A0A383TIH9_9LACT</name>
<organism evidence="3 4">
    <name type="scientific">Trichococcus shcherbakoviae</name>
    <dbReference type="NCBI Taxonomy" id="2094020"/>
    <lineage>
        <taxon>Bacteria</taxon>
        <taxon>Bacillati</taxon>
        <taxon>Bacillota</taxon>
        <taxon>Bacilli</taxon>
        <taxon>Lactobacillales</taxon>
        <taxon>Carnobacteriaceae</taxon>
        <taxon>Trichococcus</taxon>
    </lineage>
</organism>
<comment type="similarity">
    <text evidence="2">Belongs to the UPP synthase family.</text>
</comment>
<feature type="binding site" evidence="2">
    <location>
        <position position="47"/>
    </location>
    <ligand>
        <name>substrate</name>
    </ligand>
</feature>
<protein>
    <recommendedName>
        <fullName evidence="2">Isoprenyl transferase</fullName>
        <ecNumber evidence="2">2.5.1.-</ecNumber>
    </recommendedName>
</protein>
<dbReference type="OrthoDB" id="4191603at2"/>
<feature type="binding site" evidence="2">
    <location>
        <begin position="75"/>
        <end position="77"/>
    </location>
    <ligand>
        <name>substrate</name>
    </ligand>
</feature>
<comment type="function">
    <text evidence="2">Catalyzes the condensation of isopentenyl diphosphate (IPP) with allylic pyrophosphates generating different type of terpenoids.</text>
</comment>